<sequence>MSSVSAAEYNFTSSNITDDFQSVIDNDTDDKLVINLDDGDYSLDQINVSRNATIQGKSRNTKIVGTGNGILFNIKSNNVKIINLTITGFDTAIQSNNGDLRIDGNNITTNGISIDIHSVGNDLKGINIENNIIVSSIANYNRGALYISALDNSNIIISVSLIGNNIRGNSPSDSNGVRIRGAGCSNNITFTNNNITGSYGGIYLYGASSNNANISFINNNITGESRYGVSFDASSSNNSWFQFSNNKIIGSYGGVDLSVAISSNTNISFTNNNIIGTPNGVHLFSYSSKNTNISFNNNNITGISNKGVQLSSYSSNNTNISFINNNITGTDCGVDLSVYKNSKSQVIFTKNNITGGLYGVYVYSFEGNISGVSFLNNNITSYYGDGFYFEYFESPDRIIPITSINISNFTINYNSIFATNGIGLNFAGLYSKCRVNVIVKYNHINALIGVNITGFNLNSSFDYNWWGFNDINGKILGINTKNHYILNIINISSLNNLKHGDNVSFIFLVLNTTLKNDCVENLPYFVVNGTFNGVEYITSTNDLFENNFTIFGGNQTLDASLDDQYVTFNFIVKNITNSTIVISPYTVNIGENIAIYGQLDGYSGDGSDFLTVSIDGNDFNVTVEAAGGWNYNYTAYSTGNISVIISYCGNENYTGFINATSFNVAKYNTNSTIYINPLNVFVGDNVVISGYLANYTNIGVVNVIVDGHSYLVDVNDTTGFWSLSYIATHAGLIDVIVALFGNPFYEDFTNSTNFDVIKADTNSTIVIDPLNVFVGDNVVISGYLANYTNIGVVNVIVDGFSELVGVDNVTGFWSLDYTANRAGAVNVIVGLSGNPFYEDFNNSTNFTVKKFNVVFTLAVFGKNNYGETIKLKSKLTKSTNNGLSLKGKLVKFYVNNKLVGSKITDLSGLASFNYKIVSTKKLTFKAVFAGDSEYNNKTSNIITKTISKAKITMILSNKLYKKKIKVTLRFKGKPLKTKWVKFYVKGKYIGKAKTNSKGVALFKYTKKHGKLAVKSVFMGDNLFKSIQYSRKIKL</sequence>
<gene>
    <name evidence="1" type="ORF">MarbSA_05060</name>
</gene>
<accession>A0ACA8R1N3</accession>
<evidence type="ECO:0000313" key="2">
    <source>
        <dbReference type="Proteomes" id="UP000825015"/>
    </source>
</evidence>
<keyword evidence="2" id="KW-1185">Reference proteome</keyword>
<protein>
    <submittedName>
        <fullName evidence="1">Uncharacterized protein</fullName>
    </submittedName>
</protein>
<reference evidence="1" key="1">
    <citation type="submission" date="2019-06" db="EMBL/GenBank/DDBJ databases">
        <title>Complete genome sequence of Methanobrevibacter arboriphilus strain SA.</title>
        <authorList>
            <person name="Asakawa S."/>
        </authorList>
    </citation>
    <scope>NUCLEOTIDE SEQUENCE</scope>
    <source>
        <strain evidence="1">SA</strain>
    </source>
</reference>
<name>A0ACA8R1N3_METAZ</name>
<evidence type="ECO:0000313" key="1">
    <source>
        <dbReference type="EMBL" id="BBL61466.1"/>
    </source>
</evidence>
<dbReference type="Proteomes" id="UP000825015">
    <property type="component" value="Chromosome"/>
</dbReference>
<dbReference type="EMBL" id="AP019779">
    <property type="protein sequence ID" value="BBL61466.1"/>
    <property type="molecule type" value="Genomic_DNA"/>
</dbReference>
<organism evidence="1 2">
    <name type="scientific">Methanobrevibacter arboriphilus</name>
    <dbReference type="NCBI Taxonomy" id="39441"/>
    <lineage>
        <taxon>Archaea</taxon>
        <taxon>Methanobacteriati</taxon>
        <taxon>Methanobacteriota</taxon>
        <taxon>Methanomada group</taxon>
        <taxon>Methanobacteria</taxon>
        <taxon>Methanobacteriales</taxon>
        <taxon>Methanobacteriaceae</taxon>
        <taxon>Methanobrevibacter</taxon>
    </lineage>
</organism>
<proteinExistence type="predicted"/>